<name>A0A0C3PNC3_PISTI</name>
<accession>A0A0C3PNC3</accession>
<dbReference type="AlphaFoldDB" id="A0A0C3PNC3"/>
<sequence>MKDQLPETLPPILNPMSDSITYQSTPNAYNSTTHYLPPPPPPLTGNVYAGGLPSRTEPQRKRPKYTRSKTGCLTCRVKKIKCDETKPICMRCTHGQRDCTWPEGVPTRKKPIPKKECVDGRPSTAESSGISETSTPPTRDNTPPQYTRPPPVSRRHRQSAPSEPMVLPIGPDPEAARRQLTSHGYPQPHHPSQSSVLSMIPEMSTYPPNQPRYDTTYTGTTAVIHSHQPRVGGPSHAPSGYPLHVRTPTQHQLPQHHWAQPQPQMLPGMSLMDPFVCCCPHSTDPCLPAVQFHTPQDRNLVGHSSNDQHPRYQ</sequence>
<evidence type="ECO:0000313" key="4">
    <source>
        <dbReference type="EMBL" id="KIO09894.1"/>
    </source>
</evidence>
<dbReference type="InterPro" id="IPR001138">
    <property type="entry name" value="Zn2Cys6_DnaBD"/>
</dbReference>
<dbReference type="PANTHER" id="PTHR37534:SF46">
    <property type="entry name" value="ZN(II)2CYS6 TRANSCRIPTION FACTOR (EUROFUNG)"/>
    <property type="match status" value="1"/>
</dbReference>
<proteinExistence type="predicted"/>
<reference evidence="4 5" key="1">
    <citation type="submission" date="2014-04" db="EMBL/GenBank/DDBJ databases">
        <authorList>
            <consortium name="DOE Joint Genome Institute"/>
            <person name="Kuo A."/>
            <person name="Kohler A."/>
            <person name="Costa M.D."/>
            <person name="Nagy L.G."/>
            <person name="Floudas D."/>
            <person name="Copeland A."/>
            <person name="Barry K.W."/>
            <person name="Cichocki N."/>
            <person name="Veneault-Fourrey C."/>
            <person name="LaButti K."/>
            <person name="Lindquist E.A."/>
            <person name="Lipzen A."/>
            <person name="Lundell T."/>
            <person name="Morin E."/>
            <person name="Murat C."/>
            <person name="Sun H."/>
            <person name="Tunlid A."/>
            <person name="Henrissat B."/>
            <person name="Grigoriev I.V."/>
            <person name="Hibbett D.S."/>
            <person name="Martin F."/>
            <person name="Nordberg H.P."/>
            <person name="Cantor M.N."/>
            <person name="Hua S.X."/>
        </authorList>
    </citation>
    <scope>NUCLEOTIDE SEQUENCE [LARGE SCALE GENOMIC DNA]</scope>
    <source>
        <strain evidence="4 5">Marx 270</strain>
    </source>
</reference>
<dbReference type="GO" id="GO:0000981">
    <property type="term" value="F:DNA-binding transcription factor activity, RNA polymerase II-specific"/>
    <property type="evidence" value="ECO:0007669"/>
    <property type="project" value="InterPro"/>
</dbReference>
<dbReference type="PANTHER" id="PTHR37534">
    <property type="entry name" value="TRANSCRIPTIONAL ACTIVATOR PROTEIN UGA3"/>
    <property type="match status" value="1"/>
</dbReference>
<feature type="region of interest" description="Disordered" evidence="2">
    <location>
        <begin position="1"/>
        <end position="67"/>
    </location>
</feature>
<gene>
    <name evidence="4" type="ORF">M404DRAFT_130508</name>
</gene>
<dbReference type="HOGENOM" id="CLU_075613_0_0_1"/>
<dbReference type="GO" id="GO:0008270">
    <property type="term" value="F:zinc ion binding"/>
    <property type="evidence" value="ECO:0007669"/>
    <property type="project" value="InterPro"/>
</dbReference>
<dbReference type="SMART" id="SM00066">
    <property type="entry name" value="GAL4"/>
    <property type="match status" value="1"/>
</dbReference>
<feature type="compositionally biased region" description="Polar residues" evidence="2">
    <location>
        <begin position="124"/>
        <end position="145"/>
    </location>
</feature>
<dbReference type="EMBL" id="KN831953">
    <property type="protein sequence ID" value="KIO09894.1"/>
    <property type="molecule type" value="Genomic_DNA"/>
</dbReference>
<dbReference type="Pfam" id="PF00172">
    <property type="entry name" value="Zn_clus"/>
    <property type="match status" value="1"/>
</dbReference>
<dbReference type="PROSITE" id="PS00463">
    <property type="entry name" value="ZN2_CY6_FUNGAL_1"/>
    <property type="match status" value="1"/>
</dbReference>
<dbReference type="InParanoid" id="A0A0C3PNC3"/>
<dbReference type="OrthoDB" id="5419315at2759"/>
<evidence type="ECO:0000256" key="2">
    <source>
        <dbReference type="SAM" id="MobiDB-lite"/>
    </source>
</evidence>
<dbReference type="CDD" id="cd00067">
    <property type="entry name" value="GAL4"/>
    <property type="match status" value="1"/>
</dbReference>
<dbReference type="Gene3D" id="4.10.240.10">
    <property type="entry name" value="Zn(2)-C6 fungal-type DNA-binding domain"/>
    <property type="match status" value="1"/>
</dbReference>
<dbReference type="PROSITE" id="PS50048">
    <property type="entry name" value="ZN2_CY6_FUNGAL_2"/>
    <property type="match status" value="1"/>
</dbReference>
<feature type="compositionally biased region" description="Polar residues" evidence="2">
    <location>
        <begin position="16"/>
        <end position="34"/>
    </location>
</feature>
<keyword evidence="1" id="KW-0539">Nucleus</keyword>
<protein>
    <recommendedName>
        <fullName evidence="3">Zn(2)-C6 fungal-type domain-containing protein</fullName>
    </recommendedName>
</protein>
<feature type="compositionally biased region" description="Polar residues" evidence="2">
    <location>
        <begin position="179"/>
        <end position="195"/>
    </location>
</feature>
<organism evidence="4 5">
    <name type="scientific">Pisolithus tinctorius Marx 270</name>
    <dbReference type="NCBI Taxonomy" id="870435"/>
    <lineage>
        <taxon>Eukaryota</taxon>
        <taxon>Fungi</taxon>
        <taxon>Dikarya</taxon>
        <taxon>Basidiomycota</taxon>
        <taxon>Agaricomycotina</taxon>
        <taxon>Agaricomycetes</taxon>
        <taxon>Agaricomycetidae</taxon>
        <taxon>Boletales</taxon>
        <taxon>Sclerodermatineae</taxon>
        <taxon>Pisolithaceae</taxon>
        <taxon>Pisolithus</taxon>
    </lineage>
</organism>
<dbReference type="STRING" id="870435.A0A0C3PNC3"/>
<evidence type="ECO:0000256" key="1">
    <source>
        <dbReference type="ARBA" id="ARBA00023242"/>
    </source>
</evidence>
<evidence type="ECO:0000313" key="5">
    <source>
        <dbReference type="Proteomes" id="UP000054217"/>
    </source>
</evidence>
<feature type="region of interest" description="Disordered" evidence="2">
    <location>
        <begin position="100"/>
        <end position="195"/>
    </location>
</feature>
<reference evidence="5" key="2">
    <citation type="submission" date="2015-01" db="EMBL/GenBank/DDBJ databases">
        <title>Evolutionary Origins and Diversification of the Mycorrhizal Mutualists.</title>
        <authorList>
            <consortium name="DOE Joint Genome Institute"/>
            <consortium name="Mycorrhizal Genomics Consortium"/>
            <person name="Kohler A."/>
            <person name="Kuo A."/>
            <person name="Nagy L.G."/>
            <person name="Floudas D."/>
            <person name="Copeland A."/>
            <person name="Barry K.W."/>
            <person name="Cichocki N."/>
            <person name="Veneault-Fourrey C."/>
            <person name="LaButti K."/>
            <person name="Lindquist E.A."/>
            <person name="Lipzen A."/>
            <person name="Lundell T."/>
            <person name="Morin E."/>
            <person name="Murat C."/>
            <person name="Riley R."/>
            <person name="Ohm R."/>
            <person name="Sun H."/>
            <person name="Tunlid A."/>
            <person name="Henrissat B."/>
            <person name="Grigoriev I.V."/>
            <person name="Hibbett D.S."/>
            <person name="Martin F."/>
        </authorList>
    </citation>
    <scope>NUCLEOTIDE SEQUENCE [LARGE SCALE GENOMIC DNA]</scope>
    <source>
        <strain evidence="5">Marx 270</strain>
    </source>
</reference>
<evidence type="ECO:0000259" key="3">
    <source>
        <dbReference type="PROSITE" id="PS50048"/>
    </source>
</evidence>
<feature type="domain" description="Zn(2)-C6 fungal-type" evidence="3">
    <location>
        <begin position="71"/>
        <end position="101"/>
    </location>
</feature>
<dbReference type="SUPFAM" id="SSF57701">
    <property type="entry name" value="Zn2/Cys6 DNA-binding domain"/>
    <property type="match status" value="1"/>
</dbReference>
<dbReference type="InterPro" id="IPR036864">
    <property type="entry name" value="Zn2-C6_fun-type_DNA-bd_sf"/>
</dbReference>
<keyword evidence="5" id="KW-1185">Reference proteome</keyword>
<dbReference type="Proteomes" id="UP000054217">
    <property type="component" value="Unassembled WGS sequence"/>
</dbReference>